<evidence type="ECO:0000313" key="2">
    <source>
        <dbReference type="Proteomes" id="UP000203229"/>
    </source>
</evidence>
<keyword evidence="2" id="KW-1185">Reference proteome</keyword>
<sequence length="57" mass="6537">MNIYIKINDELIKISNEEGFKNIINLVKNNKLSQIEANKIFQLLEKGLKELGGMSDE</sequence>
<dbReference type="Proteomes" id="UP000203229">
    <property type="component" value="Chromosome"/>
</dbReference>
<dbReference type="RefSeq" id="WP_157705362.1">
    <property type="nucleotide sequence ID" value="NZ_CP022535.1"/>
</dbReference>
<proteinExistence type="predicted"/>
<gene>
    <name evidence="1" type="ORF">SCORR_v1c05420</name>
</gene>
<dbReference type="AlphaFoldDB" id="A0A222EPW5"/>
<accession>A0A222EPW5</accession>
<reference evidence="1 2" key="1">
    <citation type="submission" date="2017-07" db="EMBL/GenBank/DDBJ databases">
        <title>Complete genome sequence of Spiroplasma corruscae EC-1 (DSM 19793).</title>
        <authorList>
            <person name="Tsai Y.-M."/>
            <person name="Lo W.-S."/>
            <person name="Kuo C.-H."/>
        </authorList>
    </citation>
    <scope>NUCLEOTIDE SEQUENCE [LARGE SCALE GENOMIC DNA]</scope>
    <source>
        <strain evidence="1 2">EC-1</strain>
    </source>
</reference>
<protein>
    <submittedName>
        <fullName evidence="1">Uncharacterized protein</fullName>
    </submittedName>
</protein>
<dbReference type="EMBL" id="CP022535">
    <property type="protein sequence ID" value="ASP28314.1"/>
    <property type="molecule type" value="Genomic_DNA"/>
</dbReference>
<name>A0A222EPW5_9MOLU</name>
<dbReference type="KEGG" id="scou:SCORR_v1c05420"/>
<evidence type="ECO:0000313" key="1">
    <source>
        <dbReference type="EMBL" id="ASP28314.1"/>
    </source>
</evidence>
<organism evidence="1 2">
    <name type="scientific">Spiroplasma corruscae</name>
    <dbReference type="NCBI Taxonomy" id="216934"/>
    <lineage>
        <taxon>Bacteria</taxon>
        <taxon>Bacillati</taxon>
        <taxon>Mycoplasmatota</taxon>
        <taxon>Mollicutes</taxon>
        <taxon>Entomoplasmatales</taxon>
        <taxon>Spiroplasmataceae</taxon>
        <taxon>Spiroplasma</taxon>
    </lineage>
</organism>